<dbReference type="NCBIfam" id="NF045702">
    <property type="entry name" value="rSAM_GDGT_ether"/>
    <property type="match status" value="1"/>
</dbReference>
<evidence type="ECO:0000256" key="2">
    <source>
        <dbReference type="ARBA" id="ARBA00022485"/>
    </source>
</evidence>
<dbReference type="PROSITE" id="PS51918">
    <property type="entry name" value="RADICAL_SAM"/>
    <property type="match status" value="1"/>
</dbReference>
<dbReference type="Gene3D" id="3.20.20.70">
    <property type="entry name" value="Aldolase class I"/>
    <property type="match status" value="1"/>
</dbReference>
<organism evidence="8 9">
    <name type="scientific">Candidatus Terraquivivens tikiterensis</name>
    <dbReference type="NCBI Taxonomy" id="1980982"/>
    <lineage>
        <taxon>Archaea</taxon>
        <taxon>Nitrososphaerota</taxon>
        <taxon>Candidatus Wolframiiraptoraceae</taxon>
        <taxon>Candidatus Terraquivivens</taxon>
    </lineage>
</organism>
<gene>
    <name evidence="8" type="ORF">B9J98_04335</name>
</gene>
<accession>A0A2R7Y3F7</accession>
<evidence type="ECO:0000313" key="9">
    <source>
        <dbReference type="Proteomes" id="UP000244066"/>
    </source>
</evidence>
<evidence type="ECO:0000256" key="4">
    <source>
        <dbReference type="ARBA" id="ARBA00022723"/>
    </source>
</evidence>
<comment type="caution">
    <text evidence="8">The sequence shown here is derived from an EMBL/GenBank/DDBJ whole genome shotgun (WGS) entry which is preliminary data.</text>
</comment>
<evidence type="ECO:0000256" key="6">
    <source>
        <dbReference type="ARBA" id="ARBA00023014"/>
    </source>
</evidence>
<dbReference type="GO" id="GO:0046872">
    <property type="term" value="F:metal ion binding"/>
    <property type="evidence" value="ECO:0007669"/>
    <property type="project" value="UniProtKB-KW"/>
</dbReference>
<dbReference type="Pfam" id="PF23545">
    <property type="entry name" value="Zn_ribbon_HMPTM"/>
    <property type="match status" value="1"/>
</dbReference>
<dbReference type="EMBL" id="NDWU01000009">
    <property type="protein sequence ID" value="PUA32085.1"/>
    <property type="molecule type" value="Genomic_DNA"/>
</dbReference>
<dbReference type="PANTHER" id="PTHR43306">
    <property type="entry name" value="7,8-DIHYDRO-6-HYDROXYMETHYLPTERIN DIMETHYLTRANSFERASE"/>
    <property type="match status" value="1"/>
</dbReference>
<evidence type="ECO:0000256" key="5">
    <source>
        <dbReference type="ARBA" id="ARBA00023004"/>
    </source>
</evidence>
<keyword evidence="4" id="KW-0479">Metal-binding</keyword>
<evidence type="ECO:0000313" key="8">
    <source>
        <dbReference type="EMBL" id="PUA32085.1"/>
    </source>
</evidence>
<evidence type="ECO:0000259" key="7">
    <source>
        <dbReference type="PROSITE" id="PS51918"/>
    </source>
</evidence>
<dbReference type="GO" id="GO:0051539">
    <property type="term" value="F:4 iron, 4 sulfur cluster binding"/>
    <property type="evidence" value="ECO:0007669"/>
    <property type="project" value="UniProtKB-KW"/>
</dbReference>
<proteinExistence type="predicted"/>
<dbReference type="SFLD" id="SFLDG01100">
    <property type="entry name" value="methyltransferase_(Class_D)"/>
    <property type="match status" value="1"/>
</dbReference>
<dbReference type="InterPro" id="IPR056488">
    <property type="entry name" value="Zn_ribbon_HMPTM"/>
</dbReference>
<dbReference type="SFLD" id="SFLDS00029">
    <property type="entry name" value="Radical_SAM"/>
    <property type="match status" value="1"/>
</dbReference>
<keyword evidence="5" id="KW-0408">Iron</keyword>
<dbReference type="CDD" id="cd01335">
    <property type="entry name" value="Radical_SAM"/>
    <property type="match status" value="1"/>
</dbReference>
<keyword evidence="3" id="KW-0949">S-adenosyl-L-methionine</keyword>
<comment type="cofactor">
    <cofactor evidence="1">
        <name>[4Fe-4S] cluster</name>
        <dbReference type="ChEBI" id="CHEBI:49883"/>
    </cofactor>
</comment>
<evidence type="ECO:0000256" key="1">
    <source>
        <dbReference type="ARBA" id="ARBA00001966"/>
    </source>
</evidence>
<feature type="domain" description="Radical SAM core" evidence="7">
    <location>
        <begin position="97"/>
        <end position="315"/>
    </location>
</feature>
<keyword evidence="2" id="KW-0004">4Fe-4S</keyword>
<dbReference type="InterPro" id="IPR007197">
    <property type="entry name" value="rSAM"/>
</dbReference>
<dbReference type="Pfam" id="PF04055">
    <property type="entry name" value="Radical_SAM"/>
    <property type="match status" value="1"/>
</dbReference>
<dbReference type="InterPro" id="IPR000385">
    <property type="entry name" value="MoaA_NifB_PqqE_Fe-S-bd_CS"/>
</dbReference>
<dbReference type="InterPro" id="IPR058240">
    <property type="entry name" value="rSAM_sf"/>
</dbReference>
<dbReference type="InterPro" id="IPR034474">
    <property type="entry name" value="Methyltransferase_Class_D"/>
</dbReference>
<reference evidence="8 9" key="1">
    <citation type="submission" date="2017-04" db="EMBL/GenBank/DDBJ databases">
        <title>Draft Aigarchaeota genome from a New Zealand hot spring.</title>
        <authorList>
            <person name="Reysenbach A.-L."/>
            <person name="Donaho J.A."/>
            <person name="Gerhart J."/>
            <person name="Kelley J.F."/>
            <person name="Kouba K."/>
            <person name="Podar M."/>
            <person name="Stott M."/>
        </authorList>
    </citation>
    <scope>NUCLEOTIDE SEQUENCE [LARGE SCALE GENOMIC DNA]</scope>
    <source>
        <strain evidence="8">NZ13_MG1</strain>
    </source>
</reference>
<dbReference type="SUPFAM" id="SSF102114">
    <property type="entry name" value="Radical SAM enzymes"/>
    <property type="match status" value="1"/>
</dbReference>
<protein>
    <submittedName>
        <fullName evidence="8">Radical SAM protein</fullName>
    </submittedName>
</protein>
<dbReference type="InterPro" id="IPR034471">
    <property type="entry name" value="GDGT/MA_synthase"/>
</dbReference>
<dbReference type="Proteomes" id="UP000244066">
    <property type="component" value="Unassembled WGS sequence"/>
</dbReference>
<sequence length="522" mass="59994">MAQTVKPLEEGINVIATTQSICPVCNAIIPALLVEKDGKVFMEKSCPEHGYVEELYFGDANMYRRFSKWAHDGKGIENPNVKVKEPVCPMDCGLCNLHLSHTALANIVVTNRCDLRCWYCFFYSERAGYVYEPTLEQIEEMVKTLRAERPVPGNSVQLTGGEPCLRDDLPEIIRIIKRYGVDHVQLNTNGIRLARDFEFFRKVKEAGVSTLYLSFDGVTPKTNPKNHWEVPAILENARKLDVGIVLVPTIIKSVNDHELGDIIKFGFKNIDIVRSVNFQPVSLTGLMPRREREKYRITIPDCIHLIEEQTEGQIPADAWFPVPTCTPVTHFVEALTLRPQYELTPHFVCGAGTYVFKDGERLVPITEFVDVEGLLNYLSEKAEEVRQGKSKYVVGLKLLMKIRSFINESKKPSGLNLSRILFQMLIRHDYRSVGEWHKRSLFLGMMHFQDCFNYDVERVRRCSIHYLTPDGRIIPFCAFNVLPHIYRDSIQKEYGIPIEEWERRTGRKLKDDLYRRVGSSES</sequence>
<dbReference type="SFLD" id="SFLDF00385">
    <property type="entry name" value="7_8-dihydro-6-hydroxymethylpte"/>
    <property type="match status" value="1"/>
</dbReference>
<dbReference type="PANTHER" id="PTHR43306:SF1">
    <property type="entry name" value="7,8-DIHYDRO-6-HYDROXYMETHYLPTERIN DIMETHYLTRANSFERASE"/>
    <property type="match status" value="1"/>
</dbReference>
<name>A0A2R7Y3F7_9ARCH</name>
<keyword evidence="6" id="KW-0411">Iron-sulfur</keyword>
<dbReference type="InterPro" id="IPR013785">
    <property type="entry name" value="Aldolase_TIM"/>
</dbReference>
<dbReference type="AlphaFoldDB" id="A0A2R7Y3F7"/>
<dbReference type="GO" id="GO:0008168">
    <property type="term" value="F:methyltransferase activity"/>
    <property type="evidence" value="ECO:0007669"/>
    <property type="project" value="InterPro"/>
</dbReference>
<dbReference type="PROSITE" id="PS01305">
    <property type="entry name" value="MOAA_NIFB_PQQE"/>
    <property type="match status" value="1"/>
</dbReference>
<evidence type="ECO:0000256" key="3">
    <source>
        <dbReference type="ARBA" id="ARBA00022691"/>
    </source>
</evidence>
<dbReference type="SFLD" id="SFLDG01067">
    <property type="entry name" value="SPASM/twitch_domain_containing"/>
    <property type="match status" value="1"/>
</dbReference>